<comment type="caution">
    <text evidence="2">The sequence shown here is derived from an EMBL/GenBank/DDBJ whole genome shotgun (WGS) entry which is preliminary data.</text>
</comment>
<feature type="transmembrane region" description="Helical" evidence="1">
    <location>
        <begin position="6"/>
        <end position="23"/>
    </location>
</feature>
<name>W4L7E4_ENTF1</name>
<evidence type="ECO:0000256" key="1">
    <source>
        <dbReference type="SAM" id="Phobius"/>
    </source>
</evidence>
<dbReference type="AlphaFoldDB" id="W4L7E4"/>
<reference evidence="2 3" key="1">
    <citation type="journal article" date="2014" name="Nature">
        <title>An environmental bacterial taxon with a large and distinct metabolic repertoire.</title>
        <authorList>
            <person name="Wilson M.C."/>
            <person name="Mori T."/>
            <person name="Ruckert C."/>
            <person name="Uria A.R."/>
            <person name="Helf M.J."/>
            <person name="Takada K."/>
            <person name="Gernert C."/>
            <person name="Steffens U.A."/>
            <person name="Heycke N."/>
            <person name="Schmitt S."/>
            <person name="Rinke C."/>
            <person name="Helfrich E.J."/>
            <person name="Brachmann A.O."/>
            <person name="Gurgui C."/>
            <person name="Wakimoto T."/>
            <person name="Kracht M."/>
            <person name="Crusemann M."/>
            <person name="Hentschel U."/>
            <person name="Abe I."/>
            <person name="Matsunaga S."/>
            <person name="Kalinowski J."/>
            <person name="Takeyama H."/>
            <person name="Piel J."/>
        </authorList>
    </citation>
    <scope>NUCLEOTIDE SEQUENCE [LARGE SCALE GENOMIC DNA]</scope>
    <source>
        <strain evidence="3">TSY1</strain>
    </source>
</reference>
<keyword evidence="3" id="KW-1185">Reference proteome</keyword>
<keyword evidence="1" id="KW-0812">Transmembrane</keyword>
<evidence type="ECO:0000313" key="2">
    <source>
        <dbReference type="EMBL" id="ETW93957.1"/>
    </source>
</evidence>
<dbReference type="HOGENOM" id="CLU_2367625_0_0_7"/>
<proteinExistence type="predicted"/>
<dbReference type="EMBL" id="AZHW01001140">
    <property type="protein sequence ID" value="ETW93957.1"/>
    <property type="molecule type" value="Genomic_DNA"/>
</dbReference>
<accession>W4L7E4</accession>
<keyword evidence="1" id="KW-0472">Membrane</keyword>
<sequence length="95" mass="10506">MNVLKKTIGVLIIVMIAIGVKLWNKSSVYNDIKAQMLEFCGGVAKCEAALSKKFNICFESSYDLGSRRHSSGLDHTMFAQCINSNDGSEMLTLNR</sequence>
<dbReference type="Proteomes" id="UP000019141">
    <property type="component" value="Unassembled WGS sequence"/>
</dbReference>
<organism evidence="2 3">
    <name type="scientific">Entotheonella factor</name>
    <dbReference type="NCBI Taxonomy" id="1429438"/>
    <lineage>
        <taxon>Bacteria</taxon>
        <taxon>Pseudomonadati</taxon>
        <taxon>Nitrospinota/Tectimicrobiota group</taxon>
        <taxon>Candidatus Tectimicrobiota</taxon>
        <taxon>Candidatus Entotheonellia</taxon>
        <taxon>Candidatus Entotheonellales</taxon>
        <taxon>Candidatus Entotheonellaceae</taxon>
        <taxon>Candidatus Entotheonella</taxon>
    </lineage>
</organism>
<gene>
    <name evidence="2" type="ORF">ETSY1_36930</name>
</gene>
<keyword evidence="1" id="KW-1133">Transmembrane helix</keyword>
<evidence type="ECO:0000313" key="3">
    <source>
        <dbReference type="Proteomes" id="UP000019141"/>
    </source>
</evidence>
<protein>
    <submittedName>
        <fullName evidence="2">Uncharacterized protein</fullName>
    </submittedName>
</protein>